<comment type="caution">
    <text evidence="3">The sequence shown here is derived from an EMBL/GenBank/DDBJ whole genome shotgun (WGS) entry which is preliminary data.</text>
</comment>
<dbReference type="Pfam" id="PF24481">
    <property type="entry name" value="CT398_CC"/>
    <property type="match status" value="1"/>
</dbReference>
<feature type="compositionally biased region" description="Basic and acidic residues" evidence="1">
    <location>
        <begin position="1"/>
        <end position="13"/>
    </location>
</feature>
<accession>A0ABQ6I8N6</accession>
<feature type="region of interest" description="Disordered" evidence="1">
    <location>
        <begin position="89"/>
        <end position="115"/>
    </location>
</feature>
<evidence type="ECO:0000259" key="2">
    <source>
        <dbReference type="Pfam" id="PF24481"/>
    </source>
</evidence>
<evidence type="ECO:0000313" key="3">
    <source>
        <dbReference type="EMBL" id="GMA34100.1"/>
    </source>
</evidence>
<dbReference type="Proteomes" id="UP001157125">
    <property type="component" value="Unassembled WGS sequence"/>
</dbReference>
<keyword evidence="4" id="KW-1185">Reference proteome</keyword>
<feature type="region of interest" description="Disordered" evidence="1">
    <location>
        <begin position="1"/>
        <end position="36"/>
    </location>
</feature>
<dbReference type="Gene3D" id="1.10.287.1490">
    <property type="match status" value="1"/>
</dbReference>
<evidence type="ECO:0000313" key="4">
    <source>
        <dbReference type="Proteomes" id="UP001157125"/>
    </source>
</evidence>
<reference evidence="4" key="1">
    <citation type="journal article" date="2019" name="Int. J. Syst. Evol. Microbiol.">
        <title>The Global Catalogue of Microorganisms (GCM) 10K type strain sequencing project: providing services to taxonomists for standard genome sequencing and annotation.</title>
        <authorList>
            <consortium name="The Broad Institute Genomics Platform"/>
            <consortium name="The Broad Institute Genome Sequencing Center for Infectious Disease"/>
            <person name="Wu L."/>
            <person name="Ma J."/>
        </authorList>
    </citation>
    <scope>NUCLEOTIDE SEQUENCE [LARGE SCALE GENOMIC DNA]</scope>
    <source>
        <strain evidence="4">NBRC 112299</strain>
    </source>
</reference>
<feature type="compositionally biased region" description="Polar residues" evidence="1">
    <location>
        <begin position="100"/>
        <end position="115"/>
    </location>
</feature>
<organism evidence="3 4">
    <name type="scientific">Demequina litorisediminis</name>
    <dbReference type="NCBI Taxonomy" id="1849022"/>
    <lineage>
        <taxon>Bacteria</taxon>
        <taxon>Bacillati</taxon>
        <taxon>Actinomycetota</taxon>
        <taxon>Actinomycetes</taxon>
        <taxon>Micrococcales</taxon>
        <taxon>Demequinaceae</taxon>
        <taxon>Demequina</taxon>
    </lineage>
</organism>
<feature type="domain" description="CT398-like coiled coil hairpin" evidence="2">
    <location>
        <begin position="2"/>
        <end position="94"/>
    </location>
</feature>
<feature type="compositionally biased region" description="Basic and acidic residues" evidence="1">
    <location>
        <begin position="20"/>
        <end position="29"/>
    </location>
</feature>
<dbReference type="InterPro" id="IPR056003">
    <property type="entry name" value="CT398_CC_hairpin"/>
</dbReference>
<proteinExistence type="predicted"/>
<protein>
    <recommendedName>
        <fullName evidence="2">CT398-like coiled coil hairpin domain-containing protein</fullName>
    </recommendedName>
</protein>
<evidence type="ECO:0000256" key="1">
    <source>
        <dbReference type="SAM" id="MobiDB-lite"/>
    </source>
</evidence>
<sequence length="115" mass="12691">MSDLRREVTKAEDDVQAVRQRADRDRSRLESGTGSAKDLQALQSELEVLARRQSALEDVEIEAMERLETAEALHADARTQRDAIAADITKAQRGARRTGCVTSTRKSATSRPSVP</sequence>
<dbReference type="EMBL" id="BSUN01000001">
    <property type="protein sequence ID" value="GMA34100.1"/>
    <property type="molecule type" value="Genomic_DNA"/>
</dbReference>
<gene>
    <name evidence="3" type="ORF">GCM10025876_03040</name>
</gene>
<name>A0ABQ6I8N6_9MICO</name>